<dbReference type="EMBL" id="CP003179">
    <property type="protein sequence ID" value="AEW04378.1"/>
    <property type="molecule type" value="Genomic_DNA"/>
</dbReference>
<dbReference type="AlphaFoldDB" id="G8TS52"/>
<dbReference type="GO" id="GO:0003700">
    <property type="term" value="F:DNA-binding transcription factor activity"/>
    <property type="evidence" value="ECO:0007669"/>
    <property type="project" value="InterPro"/>
</dbReference>
<dbReference type="Proteomes" id="UP000005439">
    <property type="component" value="Chromosome"/>
</dbReference>
<evidence type="ECO:0000256" key="4">
    <source>
        <dbReference type="ARBA" id="ARBA00023163"/>
    </source>
</evidence>
<dbReference type="CDD" id="cd05466">
    <property type="entry name" value="PBP2_LTTR_substrate"/>
    <property type="match status" value="1"/>
</dbReference>
<dbReference type="HOGENOM" id="CLU_039613_6_5_9"/>
<dbReference type="STRING" id="679936.Sulac_0875"/>
<name>G8TS52_SULAD</name>
<dbReference type="Pfam" id="PF00126">
    <property type="entry name" value="HTH_1"/>
    <property type="match status" value="1"/>
</dbReference>
<dbReference type="InterPro" id="IPR005119">
    <property type="entry name" value="LysR_subst-bd"/>
</dbReference>
<reference evidence="7" key="1">
    <citation type="submission" date="2011-12" db="EMBL/GenBank/DDBJ databases">
        <title>The complete genome of chromosome of Sulfobacillus acidophilus DSM 10332.</title>
        <authorList>
            <person name="Lucas S."/>
            <person name="Han J."/>
            <person name="Lapidus A."/>
            <person name="Bruce D."/>
            <person name="Goodwin L."/>
            <person name="Pitluck S."/>
            <person name="Peters L."/>
            <person name="Kyrpides N."/>
            <person name="Mavromatis K."/>
            <person name="Ivanova N."/>
            <person name="Mikhailova N."/>
            <person name="Chertkov O."/>
            <person name="Saunders E."/>
            <person name="Detter J.C."/>
            <person name="Tapia R."/>
            <person name="Han C."/>
            <person name="Land M."/>
            <person name="Hauser L."/>
            <person name="Markowitz V."/>
            <person name="Cheng J.-F."/>
            <person name="Hugenholtz P."/>
            <person name="Woyke T."/>
            <person name="Wu D."/>
            <person name="Pukall R."/>
            <person name="Gehrich-Schroeter G."/>
            <person name="Schneider S."/>
            <person name="Klenk H.-P."/>
            <person name="Eisen J.A."/>
        </authorList>
    </citation>
    <scope>NUCLEOTIDE SEQUENCE [LARGE SCALE GENOMIC DNA]</scope>
    <source>
        <strain evidence="7">ATCC 700253 / DSM 10332 / NAL</strain>
    </source>
</reference>
<sequence length="303" mass="33998">MDIRSLRYFVAVTDFHNVSRAAEHLHISQPALSQAMKGLEQEIGQPIFRRVMGGVELTDVGKRLRYHALRILHAVDDAEEELGTRTRLDTELNIGVLPTLAEDYVPVILRAFQETTADAPMVGLREAHTEGLVKEVLSGALHLAVLDLPVSEPQLAVEKLWQERLVIVSPPSSDLRGRVPWTALQKVPWITLEPGYGLRDVLFRMSLAHGFQPQIVFELTSAHALLGMVRAGFGSALVPYRWIQLEILHGRLRMAIPDPLPTRDIGVVWRRQRRLSVWARAFRDFLLTAGPSIVEQAEPVTSD</sequence>
<dbReference type="PANTHER" id="PTHR30346">
    <property type="entry name" value="TRANSCRIPTIONAL DUAL REGULATOR HCAR-RELATED"/>
    <property type="match status" value="1"/>
</dbReference>
<comment type="similarity">
    <text evidence="1">Belongs to the LysR transcriptional regulatory family.</text>
</comment>
<evidence type="ECO:0000313" key="6">
    <source>
        <dbReference type="EMBL" id="AEW04378.1"/>
    </source>
</evidence>
<dbReference type="Pfam" id="PF03466">
    <property type="entry name" value="LysR_substrate"/>
    <property type="match status" value="1"/>
</dbReference>
<keyword evidence="4" id="KW-0804">Transcription</keyword>
<gene>
    <name evidence="6" type="ordered locus">Sulac_0875</name>
</gene>
<protein>
    <submittedName>
        <fullName evidence="6">Transcriptional regulator, LysR family</fullName>
    </submittedName>
</protein>
<evidence type="ECO:0000313" key="7">
    <source>
        <dbReference type="Proteomes" id="UP000005439"/>
    </source>
</evidence>
<evidence type="ECO:0000256" key="2">
    <source>
        <dbReference type="ARBA" id="ARBA00023015"/>
    </source>
</evidence>
<feature type="domain" description="HTH lysR-type" evidence="5">
    <location>
        <begin position="1"/>
        <end position="58"/>
    </location>
</feature>
<dbReference type="SUPFAM" id="SSF46785">
    <property type="entry name" value="Winged helix' DNA-binding domain"/>
    <property type="match status" value="1"/>
</dbReference>
<dbReference type="GO" id="GO:0032993">
    <property type="term" value="C:protein-DNA complex"/>
    <property type="evidence" value="ECO:0007669"/>
    <property type="project" value="TreeGrafter"/>
</dbReference>
<keyword evidence="7" id="KW-1185">Reference proteome</keyword>
<dbReference type="PRINTS" id="PR00039">
    <property type="entry name" value="HTHLYSR"/>
</dbReference>
<accession>G8TS52</accession>
<dbReference type="PROSITE" id="PS50931">
    <property type="entry name" value="HTH_LYSR"/>
    <property type="match status" value="1"/>
</dbReference>
<dbReference type="PATRIC" id="fig|679936.5.peg.927"/>
<proteinExistence type="inferred from homology"/>
<dbReference type="Gene3D" id="3.40.190.290">
    <property type="match status" value="1"/>
</dbReference>
<dbReference type="FunFam" id="1.10.10.10:FF:000001">
    <property type="entry name" value="LysR family transcriptional regulator"/>
    <property type="match status" value="1"/>
</dbReference>
<dbReference type="InterPro" id="IPR000847">
    <property type="entry name" value="LysR_HTH_N"/>
</dbReference>
<keyword evidence="3" id="KW-0238">DNA-binding</keyword>
<reference evidence="6 7" key="2">
    <citation type="journal article" date="2012" name="Stand. Genomic Sci.">
        <title>Complete genome sequence of the moderately thermophilic mineral-sulfide-oxidizing firmicute Sulfobacillus acidophilus type strain (NAL(T)).</title>
        <authorList>
            <person name="Anderson I."/>
            <person name="Chertkov O."/>
            <person name="Chen A."/>
            <person name="Saunders E."/>
            <person name="Lapidus A."/>
            <person name="Nolan M."/>
            <person name="Lucas S."/>
            <person name="Hammon N."/>
            <person name="Deshpande S."/>
            <person name="Cheng J.F."/>
            <person name="Han C."/>
            <person name="Tapia R."/>
            <person name="Goodwin L.A."/>
            <person name="Pitluck S."/>
            <person name="Liolios K."/>
            <person name="Pagani I."/>
            <person name="Ivanova N."/>
            <person name="Mikhailova N."/>
            <person name="Pati A."/>
            <person name="Palaniappan K."/>
            <person name="Land M."/>
            <person name="Pan C."/>
            <person name="Rohde M."/>
            <person name="Pukall R."/>
            <person name="Goker M."/>
            <person name="Detter J.C."/>
            <person name="Woyke T."/>
            <person name="Bristow J."/>
            <person name="Eisen J.A."/>
            <person name="Markowitz V."/>
            <person name="Hugenholtz P."/>
            <person name="Kyrpides N.C."/>
            <person name="Klenk H.P."/>
            <person name="Mavromatis K."/>
        </authorList>
    </citation>
    <scope>NUCLEOTIDE SEQUENCE [LARGE SCALE GENOMIC DNA]</scope>
    <source>
        <strain evidence="7">ATCC 700253 / DSM 10332 / NAL</strain>
    </source>
</reference>
<dbReference type="GO" id="GO:0003677">
    <property type="term" value="F:DNA binding"/>
    <property type="evidence" value="ECO:0007669"/>
    <property type="project" value="UniProtKB-KW"/>
</dbReference>
<evidence type="ECO:0000256" key="1">
    <source>
        <dbReference type="ARBA" id="ARBA00009437"/>
    </source>
</evidence>
<dbReference type="PANTHER" id="PTHR30346:SF28">
    <property type="entry name" value="HTH-TYPE TRANSCRIPTIONAL REGULATOR CYNR"/>
    <property type="match status" value="1"/>
</dbReference>
<dbReference type="KEGG" id="sap:Sulac_0875"/>
<dbReference type="Gene3D" id="1.10.10.10">
    <property type="entry name" value="Winged helix-like DNA-binding domain superfamily/Winged helix DNA-binding domain"/>
    <property type="match status" value="1"/>
</dbReference>
<organism evidence="6 7">
    <name type="scientific">Sulfobacillus acidophilus (strain ATCC 700253 / DSM 10332 / NAL)</name>
    <dbReference type="NCBI Taxonomy" id="679936"/>
    <lineage>
        <taxon>Bacteria</taxon>
        <taxon>Bacillati</taxon>
        <taxon>Bacillota</taxon>
        <taxon>Clostridia</taxon>
        <taxon>Eubacteriales</taxon>
        <taxon>Clostridiales Family XVII. Incertae Sedis</taxon>
        <taxon>Sulfobacillus</taxon>
    </lineage>
</organism>
<dbReference type="InterPro" id="IPR036390">
    <property type="entry name" value="WH_DNA-bd_sf"/>
</dbReference>
<evidence type="ECO:0000259" key="5">
    <source>
        <dbReference type="PROSITE" id="PS50931"/>
    </source>
</evidence>
<dbReference type="InterPro" id="IPR036388">
    <property type="entry name" value="WH-like_DNA-bd_sf"/>
</dbReference>
<keyword evidence="2" id="KW-0805">Transcription regulation</keyword>
<dbReference type="SUPFAM" id="SSF53850">
    <property type="entry name" value="Periplasmic binding protein-like II"/>
    <property type="match status" value="1"/>
</dbReference>
<evidence type="ECO:0000256" key="3">
    <source>
        <dbReference type="ARBA" id="ARBA00023125"/>
    </source>
</evidence>